<evidence type="ECO:0000313" key="1">
    <source>
        <dbReference type="EMBL" id="CAB4134964.1"/>
    </source>
</evidence>
<name>A0A6J5LKC9_9CAUD</name>
<reference evidence="1" key="1">
    <citation type="submission" date="2020-04" db="EMBL/GenBank/DDBJ databases">
        <authorList>
            <person name="Chiriac C."/>
            <person name="Salcher M."/>
            <person name="Ghai R."/>
            <person name="Kavagutti S V."/>
        </authorList>
    </citation>
    <scope>NUCLEOTIDE SEQUENCE</scope>
</reference>
<proteinExistence type="predicted"/>
<accession>A0A6J5LKC9</accession>
<organism evidence="1">
    <name type="scientific">uncultured Caudovirales phage</name>
    <dbReference type="NCBI Taxonomy" id="2100421"/>
    <lineage>
        <taxon>Viruses</taxon>
        <taxon>Duplodnaviria</taxon>
        <taxon>Heunggongvirae</taxon>
        <taxon>Uroviricota</taxon>
        <taxon>Caudoviricetes</taxon>
        <taxon>Peduoviridae</taxon>
        <taxon>Maltschvirus</taxon>
        <taxon>Maltschvirus maltsch</taxon>
    </lineage>
</organism>
<sequence length="58" mass="6521">MSETQEVSECYGLKLTVCKMENVGDYSYLLRPDGSYVLNDNGARVKIDHAFLMMTANV</sequence>
<gene>
    <name evidence="1" type="ORF">UFOVP275_41</name>
</gene>
<protein>
    <submittedName>
        <fullName evidence="1">Uncharacterized protein</fullName>
    </submittedName>
</protein>
<dbReference type="EMBL" id="LR796290">
    <property type="protein sequence ID" value="CAB4134964.1"/>
    <property type="molecule type" value="Genomic_DNA"/>
</dbReference>